<dbReference type="HOGENOM" id="CLU_012494_3_0_1"/>
<dbReference type="GeneID" id="19173261"/>
<feature type="domain" description="Alpha/beta hydrolase fold-3" evidence="2">
    <location>
        <begin position="84"/>
        <end position="285"/>
    </location>
</feature>
<protein>
    <recommendedName>
        <fullName evidence="2">Alpha/beta hydrolase fold-3 domain-containing protein</fullName>
    </recommendedName>
</protein>
<evidence type="ECO:0000313" key="4">
    <source>
        <dbReference type="Proteomes" id="UP000019478"/>
    </source>
</evidence>
<dbReference type="InterPro" id="IPR013094">
    <property type="entry name" value="AB_hydrolase_3"/>
</dbReference>
<accession>W9XM07</accession>
<evidence type="ECO:0000259" key="2">
    <source>
        <dbReference type="Pfam" id="PF07859"/>
    </source>
</evidence>
<organism evidence="3 4">
    <name type="scientific">Capronia epimyces CBS 606.96</name>
    <dbReference type="NCBI Taxonomy" id="1182542"/>
    <lineage>
        <taxon>Eukaryota</taxon>
        <taxon>Fungi</taxon>
        <taxon>Dikarya</taxon>
        <taxon>Ascomycota</taxon>
        <taxon>Pezizomycotina</taxon>
        <taxon>Eurotiomycetes</taxon>
        <taxon>Chaetothyriomycetidae</taxon>
        <taxon>Chaetothyriales</taxon>
        <taxon>Herpotrichiellaceae</taxon>
        <taxon>Capronia</taxon>
    </lineage>
</organism>
<dbReference type="Proteomes" id="UP000019478">
    <property type="component" value="Unassembled WGS sequence"/>
</dbReference>
<dbReference type="InterPro" id="IPR029058">
    <property type="entry name" value="AB_hydrolase_fold"/>
</dbReference>
<dbReference type="PANTHER" id="PTHR48081:SF3">
    <property type="entry name" value="ALPHA_BETA HYDROLASE FOLD-3 DOMAIN-CONTAINING PROTEIN"/>
    <property type="match status" value="1"/>
</dbReference>
<dbReference type="STRING" id="1182542.W9XM07"/>
<gene>
    <name evidence="3" type="ORF">A1O3_09175</name>
</gene>
<keyword evidence="4" id="KW-1185">Reference proteome</keyword>
<keyword evidence="1" id="KW-0378">Hydrolase</keyword>
<sequence length="315" mass="35173">MADSITLHPFGLQYYLLLVAAWSLRLPAMILDWTKKRKSLDVLETRGVTRKRIQVPSRENGRTIAVDIYEKANQPKDAKRYTHLNFHGSGFIIPSLGSDVDFCSDLASTGVVVFDADYRKAPEHPFPAAYYDAQDVLSYIQNHSSDFDVSRLTIGGFSAGANLAMALAVTSPPGSIVGLASFYGNTDLTSVYPAPNEKSYDAGTVLPAWLRRFFYRCYVLPNQDRADPRLSPANAPLDRWPKHVFLACGTADSLHEAGRIMIDRLRESGHRDAEFLSVEREAHAFDKSAKEGSPTEKKTQEVYRKALAMIERSHE</sequence>
<dbReference type="SUPFAM" id="SSF53474">
    <property type="entry name" value="alpha/beta-Hydrolases"/>
    <property type="match status" value="1"/>
</dbReference>
<dbReference type="PANTHER" id="PTHR48081">
    <property type="entry name" value="AB HYDROLASE SUPERFAMILY PROTEIN C4A8.06C"/>
    <property type="match status" value="1"/>
</dbReference>
<dbReference type="Pfam" id="PF07859">
    <property type="entry name" value="Abhydrolase_3"/>
    <property type="match status" value="1"/>
</dbReference>
<dbReference type="AlphaFoldDB" id="W9XM07"/>
<dbReference type="eggNOG" id="KOG1515">
    <property type="taxonomic scope" value="Eukaryota"/>
</dbReference>
<name>W9XM07_9EURO</name>
<reference evidence="3 4" key="1">
    <citation type="submission" date="2013-03" db="EMBL/GenBank/DDBJ databases">
        <title>The Genome Sequence of Capronia epimyces CBS 606.96.</title>
        <authorList>
            <consortium name="The Broad Institute Genomics Platform"/>
            <person name="Cuomo C."/>
            <person name="de Hoog S."/>
            <person name="Gorbushina A."/>
            <person name="Walker B."/>
            <person name="Young S.K."/>
            <person name="Zeng Q."/>
            <person name="Gargeya S."/>
            <person name="Fitzgerald M."/>
            <person name="Haas B."/>
            <person name="Abouelleil A."/>
            <person name="Allen A.W."/>
            <person name="Alvarado L."/>
            <person name="Arachchi H.M."/>
            <person name="Berlin A.M."/>
            <person name="Chapman S.B."/>
            <person name="Gainer-Dewar J."/>
            <person name="Goldberg J."/>
            <person name="Griggs A."/>
            <person name="Gujja S."/>
            <person name="Hansen M."/>
            <person name="Howarth C."/>
            <person name="Imamovic A."/>
            <person name="Ireland A."/>
            <person name="Larimer J."/>
            <person name="McCowan C."/>
            <person name="Murphy C."/>
            <person name="Pearson M."/>
            <person name="Poon T.W."/>
            <person name="Priest M."/>
            <person name="Roberts A."/>
            <person name="Saif S."/>
            <person name="Shea T."/>
            <person name="Sisk P."/>
            <person name="Sykes S."/>
            <person name="Wortman J."/>
            <person name="Nusbaum C."/>
            <person name="Birren B."/>
        </authorList>
    </citation>
    <scope>NUCLEOTIDE SEQUENCE [LARGE SCALE GENOMIC DNA]</scope>
    <source>
        <strain evidence="3 4">CBS 606.96</strain>
    </source>
</reference>
<dbReference type="Gene3D" id="3.40.50.1820">
    <property type="entry name" value="alpha/beta hydrolase"/>
    <property type="match status" value="1"/>
</dbReference>
<dbReference type="OrthoDB" id="408631at2759"/>
<proteinExistence type="predicted"/>
<comment type="caution">
    <text evidence="3">The sequence shown here is derived from an EMBL/GenBank/DDBJ whole genome shotgun (WGS) entry which is preliminary data.</text>
</comment>
<dbReference type="GO" id="GO:0016787">
    <property type="term" value="F:hydrolase activity"/>
    <property type="evidence" value="ECO:0007669"/>
    <property type="project" value="UniProtKB-KW"/>
</dbReference>
<dbReference type="RefSeq" id="XP_007737461.1">
    <property type="nucleotide sequence ID" value="XM_007739271.1"/>
</dbReference>
<evidence type="ECO:0000313" key="3">
    <source>
        <dbReference type="EMBL" id="EXJ78016.1"/>
    </source>
</evidence>
<dbReference type="EMBL" id="AMGY01000009">
    <property type="protein sequence ID" value="EXJ78016.1"/>
    <property type="molecule type" value="Genomic_DNA"/>
</dbReference>
<evidence type="ECO:0000256" key="1">
    <source>
        <dbReference type="ARBA" id="ARBA00022801"/>
    </source>
</evidence>
<dbReference type="InterPro" id="IPR050300">
    <property type="entry name" value="GDXG_lipolytic_enzyme"/>
</dbReference>